<evidence type="ECO:0000313" key="3">
    <source>
        <dbReference type="Proteomes" id="UP001172155"/>
    </source>
</evidence>
<dbReference type="Proteomes" id="UP001172155">
    <property type="component" value="Unassembled WGS sequence"/>
</dbReference>
<comment type="caution">
    <text evidence="2">The sequence shown here is derived from an EMBL/GenBank/DDBJ whole genome shotgun (WGS) entry which is preliminary data.</text>
</comment>
<feature type="region of interest" description="Disordered" evidence="1">
    <location>
        <begin position="33"/>
        <end position="60"/>
    </location>
</feature>
<accession>A0AA40BPX5</accession>
<proteinExistence type="predicted"/>
<name>A0AA40BPX5_9PEZI</name>
<keyword evidence="3" id="KW-1185">Reference proteome</keyword>
<reference evidence="2" key="1">
    <citation type="submission" date="2023-06" db="EMBL/GenBank/DDBJ databases">
        <title>Genome-scale phylogeny and comparative genomics of the fungal order Sordariales.</title>
        <authorList>
            <consortium name="Lawrence Berkeley National Laboratory"/>
            <person name="Hensen N."/>
            <person name="Bonometti L."/>
            <person name="Westerberg I."/>
            <person name="Brannstrom I.O."/>
            <person name="Guillou S."/>
            <person name="Cros-Aarteil S."/>
            <person name="Calhoun S."/>
            <person name="Haridas S."/>
            <person name="Kuo A."/>
            <person name="Mondo S."/>
            <person name="Pangilinan J."/>
            <person name="Riley R."/>
            <person name="LaButti K."/>
            <person name="Andreopoulos B."/>
            <person name="Lipzen A."/>
            <person name="Chen C."/>
            <person name="Yanf M."/>
            <person name="Daum C."/>
            <person name="Ng V."/>
            <person name="Clum A."/>
            <person name="Steindorff A."/>
            <person name="Ohm R."/>
            <person name="Martin F."/>
            <person name="Silar P."/>
            <person name="Natvig D."/>
            <person name="Lalanne C."/>
            <person name="Gautier V."/>
            <person name="Ament-velasquez S.L."/>
            <person name="Kruys A."/>
            <person name="Hutchinson M.I."/>
            <person name="Powell A.J."/>
            <person name="Barry K."/>
            <person name="Miller A.N."/>
            <person name="Grigoriev I.V."/>
            <person name="Debuchy R."/>
            <person name="Gladieux P."/>
            <person name="Thoren M.H."/>
            <person name="Johannesson H."/>
        </authorList>
    </citation>
    <scope>NUCLEOTIDE SEQUENCE</scope>
    <source>
        <strain evidence="2">SMH3187-1</strain>
    </source>
</reference>
<evidence type="ECO:0000313" key="2">
    <source>
        <dbReference type="EMBL" id="KAK0738136.1"/>
    </source>
</evidence>
<dbReference type="EMBL" id="JAUKUD010000007">
    <property type="protein sequence ID" value="KAK0738136.1"/>
    <property type="molecule type" value="Genomic_DNA"/>
</dbReference>
<gene>
    <name evidence="2" type="ORF">B0T18DRAFT_421299</name>
</gene>
<protein>
    <submittedName>
        <fullName evidence="2">Uncharacterized protein</fullName>
    </submittedName>
</protein>
<evidence type="ECO:0000256" key="1">
    <source>
        <dbReference type="SAM" id="MobiDB-lite"/>
    </source>
</evidence>
<sequence length="60" mass="6588">MRKVSALRRQLRAITRHNFLPLLDLGGSSISKGWNRLPSHESKPPLGGFVPPNPAPLAPH</sequence>
<feature type="compositionally biased region" description="Pro residues" evidence="1">
    <location>
        <begin position="51"/>
        <end position="60"/>
    </location>
</feature>
<organism evidence="2 3">
    <name type="scientific">Schizothecium vesticola</name>
    <dbReference type="NCBI Taxonomy" id="314040"/>
    <lineage>
        <taxon>Eukaryota</taxon>
        <taxon>Fungi</taxon>
        <taxon>Dikarya</taxon>
        <taxon>Ascomycota</taxon>
        <taxon>Pezizomycotina</taxon>
        <taxon>Sordariomycetes</taxon>
        <taxon>Sordariomycetidae</taxon>
        <taxon>Sordariales</taxon>
        <taxon>Schizotheciaceae</taxon>
        <taxon>Schizothecium</taxon>
    </lineage>
</organism>
<dbReference type="AlphaFoldDB" id="A0AA40BPX5"/>